<keyword evidence="7" id="KW-1185">Reference proteome</keyword>
<dbReference type="STRING" id="109280.ENSHCOP00000011878"/>
<dbReference type="InterPro" id="IPR036964">
    <property type="entry name" value="RASGEF_cat_dom_sf"/>
</dbReference>
<dbReference type="PANTHER" id="PTHR14247">
    <property type="entry name" value="BREAST CANCER ANTI-ESTROGEN RESISTANCE PROTEIN 3 HOMOLOG-LIKE PROTEIN"/>
    <property type="match status" value="1"/>
</dbReference>
<dbReference type="PRINTS" id="PR00401">
    <property type="entry name" value="SH2DOMAIN"/>
</dbReference>
<dbReference type="Gene3D" id="3.30.505.10">
    <property type="entry name" value="SH2 domain"/>
    <property type="match status" value="1"/>
</dbReference>
<dbReference type="Gene3D" id="1.10.840.10">
    <property type="entry name" value="Ras guanine-nucleotide exchange factors catalytic domain"/>
    <property type="match status" value="1"/>
</dbReference>
<dbReference type="PANTHER" id="PTHR14247:SF6">
    <property type="entry name" value="SH2 DOMAIN-CONTAINING PROTEIN 3C"/>
    <property type="match status" value="1"/>
</dbReference>
<keyword evidence="2" id="KW-0727">SH2 domain</keyword>
<reference evidence="6" key="1">
    <citation type="submission" date="2025-08" db="UniProtKB">
        <authorList>
            <consortium name="Ensembl"/>
        </authorList>
    </citation>
    <scope>IDENTIFICATION</scope>
</reference>
<dbReference type="GO" id="GO:0005085">
    <property type="term" value="F:guanyl-nucleotide exchange factor activity"/>
    <property type="evidence" value="ECO:0007669"/>
    <property type="project" value="UniProtKB-KW"/>
</dbReference>
<dbReference type="Pfam" id="PF00017">
    <property type="entry name" value="SH2"/>
    <property type="match status" value="1"/>
</dbReference>
<dbReference type="InterPro" id="IPR051853">
    <property type="entry name" value="SH2-Ras-GEF_adapter"/>
</dbReference>
<sequence length="707" mass="77311">MYTHVGTVPRGGRQLSGMDKKEEGDGEEKGTTAAAAAATAAAVDDDCVRDSPLLGALSSLSLNAPEQPGFAPAPPGMDQGPAAARVMSKGAPAVSKRNSTPTDVRQSTPAPQDVYVHMDALGRHETTKDSPEVENLSSPTNGGGEYVKFSKDKKFCLEKQLQEELQLSAANLRSHAWYHGPITRQVAERLVLNQGDFLIRDSESSPGNFVLTARWDQETNHFPVRTTVVHCGVHYSLDREVFDSLPALVRFCAASRAPLTCWSAAKIQQPVNRTLPLSYLQTAIAPPPCQLTPSRAEEVCSKSPSSLRRRDRRQPAFSSSTDDITLQSTDAAPSPSPSPPERDPDIQPPDSDGGCYTEVYPGPRSFVERLRDEEGQRAMDVYLSPMMETASSFAPTSYRSPLMPGENKPLEVGILQRVKELLAGADPQTAARHITKWDCTVAQILEARPELQRLMGVSSGMELLTLPHGQQLRLDLLERLHTMAIMLAVNVLGCTGTTEERASALHRMIGIAAELKCNMGNMFGFSAVMRALELPQVSRLEQTWMALRQRHTEDAVLYEKILRPFLKGLNEGRESCPASGTTFPHVLPLLCLLEKSVALDEGPPGAEETPGAEAWETAEAGADIEVLMFHLGAARKHAQLGAVYGANARSKLQDFQERADFSEVFCTDFQIRLLWGSRGAAESRVRRYAKFNQVLTALSNRLEPPPR</sequence>
<evidence type="ECO:0000256" key="2">
    <source>
        <dbReference type="PROSITE-ProRule" id="PRU00191"/>
    </source>
</evidence>
<reference evidence="6" key="2">
    <citation type="submission" date="2025-09" db="UniProtKB">
        <authorList>
            <consortium name="Ensembl"/>
        </authorList>
    </citation>
    <scope>IDENTIFICATION</scope>
</reference>
<dbReference type="AlphaFoldDB" id="A0A3Q2Y4H5"/>
<feature type="domain" description="SH2" evidence="4">
    <location>
        <begin position="177"/>
        <end position="271"/>
    </location>
</feature>
<dbReference type="Ensembl" id="ENSHCOT00000026726.1">
    <property type="protein sequence ID" value="ENSHCOP00000011878.1"/>
    <property type="gene ID" value="ENSHCOG00000014806.1"/>
</dbReference>
<dbReference type="InterPro" id="IPR036860">
    <property type="entry name" value="SH2_dom_sf"/>
</dbReference>
<dbReference type="SMART" id="SM00147">
    <property type="entry name" value="RasGEF"/>
    <property type="match status" value="1"/>
</dbReference>
<dbReference type="InterPro" id="IPR023578">
    <property type="entry name" value="Ras_GEF_dom_sf"/>
</dbReference>
<evidence type="ECO:0000256" key="1">
    <source>
        <dbReference type="PROSITE-ProRule" id="PRU00168"/>
    </source>
</evidence>
<dbReference type="GeneTree" id="ENSGT00940000154130"/>
<dbReference type="PROSITE" id="PS50009">
    <property type="entry name" value="RASGEF_CAT"/>
    <property type="match status" value="1"/>
</dbReference>
<feature type="compositionally biased region" description="Polar residues" evidence="3">
    <location>
        <begin position="316"/>
        <end position="331"/>
    </location>
</feature>
<feature type="compositionally biased region" description="Low complexity" evidence="3">
    <location>
        <begin position="31"/>
        <end position="42"/>
    </location>
</feature>
<dbReference type="Pfam" id="PF00617">
    <property type="entry name" value="RasGEF"/>
    <property type="match status" value="1"/>
</dbReference>
<organism evidence="6 7">
    <name type="scientific">Hippocampus comes</name>
    <name type="common">Tiger tail seahorse</name>
    <dbReference type="NCBI Taxonomy" id="109280"/>
    <lineage>
        <taxon>Eukaryota</taxon>
        <taxon>Metazoa</taxon>
        <taxon>Chordata</taxon>
        <taxon>Craniata</taxon>
        <taxon>Vertebrata</taxon>
        <taxon>Euteleostomi</taxon>
        <taxon>Actinopterygii</taxon>
        <taxon>Neopterygii</taxon>
        <taxon>Teleostei</taxon>
        <taxon>Neoteleostei</taxon>
        <taxon>Acanthomorphata</taxon>
        <taxon>Syngnathiaria</taxon>
        <taxon>Syngnathiformes</taxon>
        <taxon>Syngnathoidei</taxon>
        <taxon>Syngnathidae</taxon>
        <taxon>Hippocampus</taxon>
    </lineage>
</organism>
<feature type="region of interest" description="Disordered" evidence="3">
    <location>
        <begin position="1"/>
        <end position="42"/>
    </location>
</feature>
<dbReference type="SUPFAM" id="SSF48366">
    <property type="entry name" value="Ras GEF"/>
    <property type="match status" value="1"/>
</dbReference>
<dbReference type="GO" id="GO:0007264">
    <property type="term" value="P:small GTPase-mediated signal transduction"/>
    <property type="evidence" value="ECO:0007669"/>
    <property type="project" value="InterPro"/>
</dbReference>
<evidence type="ECO:0000313" key="7">
    <source>
        <dbReference type="Proteomes" id="UP000264820"/>
    </source>
</evidence>
<dbReference type="Proteomes" id="UP000264820">
    <property type="component" value="Unplaced"/>
</dbReference>
<evidence type="ECO:0000259" key="5">
    <source>
        <dbReference type="PROSITE" id="PS50009"/>
    </source>
</evidence>
<dbReference type="OMA" id="LYVPMDP"/>
<dbReference type="PROSITE" id="PS50001">
    <property type="entry name" value="SH2"/>
    <property type="match status" value="1"/>
</dbReference>
<feature type="compositionally biased region" description="Basic and acidic residues" evidence="3">
    <location>
        <begin position="18"/>
        <end position="30"/>
    </location>
</feature>
<protein>
    <submittedName>
        <fullName evidence="6">SH2 domain containing 3Cb</fullName>
    </submittedName>
</protein>
<dbReference type="FunFam" id="3.30.505.10:FF:000013">
    <property type="entry name" value="SH2 domain-containing protein 3C isoform X1"/>
    <property type="match status" value="1"/>
</dbReference>
<name>A0A3Q2Y4H5_HIPCM</name>
<feature type="region of interest" description="Disordered" evidence="3">
    <location>
        <begin position="125"/>
        <end position="144"/>
    </location>
</feature>
<dbReference type="InterPro" id="IPR001895">
    <property type="entry name" value="RASGEF_cat_dom"/>
</dbReference>
<feature type="domain" description="Ras-GEF" evidence="5">
    <location>
        <begin position="426"/>
        <end position="705"/>
    </location>
</feature>
<keyword evidence="1" id="KW-0344">Guanine-nucleotide releasing factor</keyword>
<proteinExistence type="predicted"/>
<feature type="region of interest" description="Disordered" evidence="3">
    <location>
        <begin position="291"/>
        <end position="359"/>
    </location>
</feature>
<evidence type="ECO:0000256" key="3">
    <source>
        <dbReference type="SAM" id="MobiDB-lite"/>
    </source>
</evidence>
<dbReference type="SUPFAM" id="SSF55550">
    <property type="entry name" value="SH2 domain"/>
    <property type="match status" value="1"/>
</dbReference>
<dbReference type="InterPro" id="IPR000980">
    <property type="entry name" value="SH2"/>
</dbReference>
<evidence type="ECO:0000313" key="6">
    <source>
        <dbReference type="Ensembl" id="ENSHCOP00000011878.1"/>
    </source>
</evidence>
<dbReference type="SMART" id="SM00252">
    <property type="entry name" value="SH2"/>
    <property type="match status" value="1"/>
</dbReference>
<accession>A0A3Q2Y4H5</accession>
<evidence type="ECO:0000259" key="4">
    <source>
        <dbReference type="PROSITE" id="PS50001"/>
    </source>
</evidence>